<dbReference type="Gene3D" id="3.90.226.10">
    <property type="entry name" value="2-enoyl-CoA Hydratase, Chain A, domain 1"/>
    <property type="match status" value="1"/>
</dbReference>
<dbReference type="EMBL" id="SMFZ01000002">
    <property type="protein sequence ID" value="TCK20006.1"/>
    <property type="molecule type" value="Genomic_DNA"/>
</dbReference>
<dbReference type="Pfam" id="PF00378">
    <property type="entry name" value="ECH_1"/>
    <property type="match status" value="1"/>
</dbReference>
<name>A0A4V2PHA1_PSEEN</name>
<organism evidence="2 3">
    <name type="scientific">Pseudonocardia endophytica</name>
    <dbReference type="NCBI Taxonomy" id="401976"/>
    <lineage>
        <taxon>Bacteria</taxon>
        <taxon>Bacillati</taxon>
        <taxon>Actinomycetota</taxon>
        <taxon>Actinomycetes</taxon>
        <taxon>Pseudonocardiales</taxon>
        <taxon>Pseudonocardiaceae</taxon>
        <taxon>Pseudonocardia</taxon>
    </lineage>
</organism>
<dbReference type="SUPFAM" id="SSF52096">
    <property type="entry name" value="ClpP/crotonase"/>
    <property type="match status" value="1"/>
</dbReference>
<dbReference type="InterPro" id="IPR014748">
    <property type="entry name" value="Enoyl-CoA_hydra_C"/>
</dbReference>
<proteinExistence type="inferred from homology"/>
<keyword evidence="2" id="KW-0413">Isomerase</keyword>
<comment type="similarity">
    <text evidence="1">Belongs to the enoyl-CoA hydratase/isomerase family.</text>
</comment>
<dbReference type="Proteomes" id="UP000295560">
    <property type="component" value="Unassembled WGS sequence"/>
</dbReference>
<comment type="caution">
    <text evidence="2">The sequence shown here is derived from an EMBL/GenBank/DDBJ whole genome shotgun (WGS) entry which is preliminary data.</text>
</comment>
<dbReference type="AlphaFoldDB" id="A0A4V2PHA1"/>
<sequence length="261" mass="27588">MSDVRYTVAAAVAHIELNRPQALNAWTPDMGRELLAAVRRADEDSSVRSVLVTGAGKAFSSGADVTVPRDTTRDGDPDLSSWLRTIYNPVILQIRSSQKPFVAAVHGACAGLGVSLALACDLVLASDDAYLLLAFVRIGVMPDAGATAFLAERVGLARANALCMLGEKLPAPTAEQWGLVNSVHPGRELHDAAADLARRLASGPTVAVGNMKYALTAAAQARLAEQLDLEAGLQQSHARTADYAEGRAAFTEKRTAVFRGR</sequence>
<reference evidence="2 3" key="1">
    <citation type="submission" date="2019-03" db="EMBL/GenBank/DDBJ databases">
        <title>Sequencing the genomes of 1000 actinobacteria strains.</title>
        <authorList>
            <person name="Klenk H.-P."/>
        </authorList>
    </citation>
    <scope>NUCLEOTIDE SEQUENCE [LARGE SCALE GENOMIC DNA]</scope>
    <source>
        <strain evidence="2 3">DSM 44969</strain>
    </source>
</reference>
<evidence type="ECO:0000313" key="3">
    <source>
        <dbReference type="Proteomes" id="UP000295560"/>
    </source>
</evidence>
<protein>
    <submittedName>
        <fullName evidence="2">2-(1,2-epoxy-1,2-dihydrophenyl)acetyl-CoA isomerase</fullName>
    </submittedName>
</protein>
<dbReference type="RefSeq" id="WP_132428437.1">
    <property type="nucleotide sequence ID" value="NZ_SMFZ01000002.1"/>
</dbReference>
<evidence type="ECO:0000256" key="1">
    <source>
        <dbReference type="ARBA" id="ARBA00005254"/>
    </source>
</evidence>
<gene>
    <name evidence="2" type="ORF">EV378_3953</name>
</gene>
<dbReference type="CDD" id="cd06558">
    <property type="entry name" value="crotonase-like"/>
    <property type="match status" value="1"/>
</dbReference>
<dbReference type="GO" id="GO:0016853">
    <property type="term" value="F:isomerase activity"/>
    <property type="evidence" value="ECO:0007669"/>
    <property type="project" value="UniProtKB-KW"/>
</dbReference>
<accession>A0A4V2PHA1</accession>
<keyword evidence="3" id="KW-1185">Reference proteome</keyword>
<dbReference type="InterPro" id="IPR029045">
    <property type="entry name" value="ClpP/crotonase-like_dom_sf"/>
</dbReference>
<dbReference type="InterPro" id="IPR001753">
    <property type="entry name" value="Enoyl-CoA_hydra/iso"/>
</dbReference>
<dbReference type="PANTHER" id="PTHR43459:SF1">
    <property type="entry name" value="EG:BACN32G11.4 PROTEIN"/>
    <property type="match status" value="1"/>
</dbReference>
<dbReference type="OrthoDB" id="9777711at2"/>
<dbReference type="PANTHER" id="PTHR43459">
    <property type="entry name" value="ENOYL-COA HYDRATASE"/>
    <property type="match status" value="1"/>
</dbReference>
<dbReference type="Gene3D" id="1.10.12.10">
    <property type="entry name" value="Lyase 2-enoyl-coa Hydratase, Chain A, domain 2"/>
    <property type="match status" value="1"/>
</dbReference>
<evidence type="ECO:0000313" key="2">
    <source>
        <dbReference type="EMBL" id="TCK20006.1"/>
    </source>
</evidence>